<proteinExistence type="predicted"/>
<keyword evidence="4" id="KW-1185">Reference proteome</keyword>
<comment type="caution">
    <text evidence="3">The sequence shown here is derived from an EMBL/GenBank/DDBJ whole genome shotgun (WGS) entry which is preliminary data.</text>
</comment>
<keyword evidence="2" id="KW-0472">Membrane</keyword>
<reference evidence="3 4" key="1">
    <citation type="submission" date="2020-05" db="EMBL/GenBank/DDBJ databases">
        <title>MicrobeNet Type strains.</title>
        <authorList>
            <person name="Nicholson A.C."/>
        </authorList>
    </citation>
    <scope>NUCLEOTIDE SEQUENCE [LARGE SCALE GENOMIC DNA]</scope>
    <source>
        <strain evidence="3 4">JCM 3224</strain>
    </source>
</reference>
<evidence type="ECO:0000256" key="1">
    <source>
        <dbReference type="SAM" id="MobiDB-lite"/>
    </source>
</evidence>
<dbReference type="EMBL" id="JABELX010000004">
    <property type="protein sequence ID" value="NNH70486.1"/>
    <property type="molecule type" value="Genomic_DNA"/>
</dbReference>
<evidence type="ECO:0000313" key="3">
    <source>
        <dbReference type="EMBL" id="NNH70486.1"/>
    </source>
</evidence>
<dbReference type="Proteomes" id="UP000586827">
    <property type="component" value="Unassembled WGS sequence"/>
</dbReference>
<sequence>MDGTMVMPLCVILVGFFGPLALMALRWRKIKRYGVGGGEFNQPFATIGDGGVPPGTVMQENFGDIAAGRTETGKPAGTPDRFDGQRWVIRDLRNQPDSD</sequence>
<name>A0A849BZC2_9NOCA</name>
<gene>
    <name evidence="3" type="ORF">HLB23_11530</name>
</gene>
<protein>
    <submittedName>
        <fullName evidence="3">Uncharacterized protein</fullName>
    </submittedName>
</protein>
<feature type="region of interest" description="Disordered" evidence="1">
    <location>
        <begin position="69"/>
        <end position="99"/>
    </location>
</feature>
<organism evidence="3 4">
    <name type="scientific">Nocardia uniformis</name>
    <dbReference type="NCBI Taxonomy" id="53432"/>
    <lineage>
        <taxon>Bacteria</taxon>
        <taxon>Bacillati</taxon>
        <taxon>Actinomycetota</taxon>
        <taxon>Actinomycetes</taxon>
        <taxon>Mycobacteriales</taxon>
        <taxon>Nocardiaceae</taxon>
        <taxon>Nocardia</taxon>
    </lineage>
</organism>
<evidence type="ECO:0000313" key="4">
    <source>
        <dbReference type="Proteomes" id="UP000586827"/>
    </source>
</evidence>
<feature type="transmembrane region" description="Helical" evidence="2">
    <location>
        <begin position="6"/>
        <end position="25"/>
    </location>
</feature>
<feature type="compositionally biased region" description="Basic and acidic residues" evidence="1">
    <location>
        <begin position="80"/>
        <end position="99"/>
    </location>
</feature>
<evidence type="ECO:0000256" key="2">
    <source>
        <dbReference type="SAM" id="Phobius"/>
    </source>
</evidence>
<dbReference type="RefSeq" id="WP_067526641.1">
    <property type="nucleotide sequence ID" value="NZ_JABELX010000004.1"/>
</dbReference>
<keyword evidence="2" id="KW-1133">Transmembrane helix</keyword>
<accession>A0A849BZC2</accession>
<dbReference type="AlphaFoldDB" id="A0A849BZC2"/>
<keyword evidence="2" id="KW-0812">Transmembrane</keyword>